<sequence>MNIISTIVGTLCAVILGVAFTVFHKQTRQTLLVPMELYLYRQNSTYRLTIVRALHRYLTPPAEKKRQTELIRSRDANLRRLRVTAQRELWLLENKSIMETRKAQAGGTLSKDDEALVKKDNRRLQEVRVAFDEIARKNLEIDAQWISGSWTLEVSERSREAEWERDQTFCKNGFGCCARDCGCCTRPRKSCDGQLQELFSDMKIHCTDNCGCCMRWRNAYQSEKED</sequence>
<evidence type="ECO:0000313" key="1">
    <source>
        <dbReference type="EMBL" id="OJJ78784.1"/>
    </source>
</evidence>
<protein>
    <submittedName>
        <fullName evidence="1">Uncharacterized protein</fullName>
    </submittedName>
</protein>
<dbReference type="STRING" id="1160497.A0A1L9V4C0"/>
<evidence type="ECO:0000313" key="2">
    <source>
        <dbReference type="Proteomes" id="UP000184300"/>
    </source>
</evidence>
<dbReference type="VEuPathDB" id="FungiDB:ASPGLDRAFT_86283"/>
<organism evidence="1 2">
    <name type="scientific">Aspergillus glaucus CBS 516.65</name>
    <dbReference type="NCBI Taxonomy" id="1160497"/>
    <lineage>
        <taxon>Eukaryota</taxon>
        <taxon>Fungi</taxon>
        <taxon>Dikarya</taxon>
        <taxon>Ascomycota</taxon>
        <taxon>Pezizomycotina</taxon>
        <taxon>Eurotiomycetes</taxon>
        <taxon>Eurotiomycetidae</taxon>
        <taxon>Eurotiales</taxon>
        <taxon>Aspergillaceae</taxon>
        <taxon>Aspergillus</taxon>
        <taxon>Aspergillus subgen. Aspergillus</taxon>
    </lineage>
</organism>
<dbReference type="GeneID" id="34466635"/>
<name>A0A1L9V4C0_ASPGL</name>
<dbReference type="Proteomes" id="UP000184300">
    <property type="component" value="Unassembled WGS sequence"/>
</dbReference>
<accession>A0A1L9V4C0</accession>
<dbReference type="OrthoDB" id="4492449at2759"/>
<reference evidence="2" key="1">
    <citation type="journal article" date="2017" name="Genome Biol.">
        <title>Comparative genomics reveals high biological diversity and specific adaptations in the industrially and medically important fungal genus Aspergillus.</title>
        <authorList>
            <person name="de Vries R.P."/>
            <person name="Riley R."/>
            <person name="Wiebenga A."/>
            <person name="Aguilar-Osorio G."/>
            <person name="Amillis S."/>
            <person name="Uchima C.A."/>
            <person name="Anderluh G."/>
            <person name="Asadollahi M."/>
            <person name="Askin M."/>
            <person name="Barry K."/>
            <person name="Battaglia E."/>
            <person name="Bayram O."/>
            <person name="Benocci T."/>
            <person name="Braus-Stromeyer S.A."/>
            <person name="Caldana C."/>
            <person name="Canovas D."/>
            <person name="Cerqueira G.C."/>
            <person name="Chen F."/>
            <person name="Chen W."/>
            <person name="Choi C."/>
            <person name="Clum A."/>
            <person name="Dos Santos R.A."/>
            <person name="Damasio A.R."/>
            <person name="Diallinas G."/>
            <person name="Emri T."/>
            <person name="Fekete E."/>
            <person name="Flipphi M."/>
            <person name="Freyberg S."/>
            <person name="Gallo A."/>
            <person name="Gournas C."/>
            <person name="Habgood R."/>
            <person name="Hainaut M."/>
            <person name="Harispe M.L."/>
            <person name="Henrissat B."/>
            <person name="Hilden K.S."/>
            <person name="Hope R."/>
            <person name="Hossain A."/>
            <person name="Karabika E."/>
            <person name="Karaffa L."/>
            <person name="Karanyi Z."/>
            <person name="Krasevec N."/>
            <person name="Kuo A."/>
            <person name="Kusch H."/>
            <person name="LaButti K."/>
            <person name="Lagendijk E.L."/>
            <person name="Lapidus A."/>
            <person name="Levasseur A."/>
            <person name="Lindquist E."/>
            <person name="Lipzen A."/>
            <person name="Logrieco A.F."/>
            <person name="MacCabe A."/>
            <person name="Maekelae M.R."/>
            <person name="Malavazi I."/>
            <person name="Melin P."/>
            <person name="Meyer V."/>
            <person name="Mielnichuk N."/>
            <person name="Miskei M."/>
            <person name="Molnar A.P."/>
            <person name="Mule G."/>
            <person name="Ngan C.Y."/>
            <person name="Orejas M."/>
            <person name="Orosz E."/>
            <person name="Ouedraogo J.P."/>
            <person name="Overkamp K.M."/>
            <person name="Park H.-S."/>
            <person name="Perrone G."/>
            <person name="Piumi F."/>
            <person name="Punt P.J."/>
            <person name="Ram A.F."/>
            <person name="Ramon A."/>
            <person name="Rauscher S."/>
            <person name="Record E."/>
            <person name="Riano-Pachon D.M."/>
            <person name="Robert V."/>
            <person name="Roehrig J."/>
            <person name="Ruller R."/>
            <person name="Salamov A."/>
            <person name="Salih N.S."/>
            <person name="Samson R.A."/>
            <person name="Sandor E."/>
            <person name="Sanguinetti M."/>
            <person name="Schuetze T."/>
            <person name="Sepcic K."/>
            <person name="Shelest E."/>
            <person name="Sherlock G."/>
            <person name="Sophianopoulou V."/>
            <person name="Squina F.M."/>
            <person name="Sun H."/>
            <person name="Susca A."/>
            <person name="Todd R.B."/>
            <person name="Tsang A."/>
            <person name="Unkles S.E."/>
            <person name="van de Wiele N."/>
            <person name="van Rossen-Uffink D."/>
            <person name="Oliveira J.V."/>
            <person name="Vesth T.C."/>
            <person name="Visser J."/>
            <person name="Yu J.-H."/>
            <person name="Zhou M."/>
            <person name="Andersen M.R."/>
            <person name="Archer D.B."/>
            <person name="Baker S.E."/>
            <person name="Benoit I."/>
            <person name="Brakhage A.A."/>
            <person name="Braus G.H."/>
            <person name="Fischer R."/>
            <person name="Frisvad J.C."/>
            <person name="Goldman G.H."/>
            <person name="Houbraken J."/>
            <person name="Oakley B."/>
            <person name="Pocsi I."/>
            <person name="Scazzocchio C."/>
            <person name="Seiboth B."/>
            <person name="vanKuyk P.A."/>
            <person name="Wortman J."/>
            <person name="Dyer P.S."/>
            <person name="Grigoriev I.V."/>
        </authorList>
    </citation>
    <scope>NUCLEOTIDE SEQUENCE [LARGE SCALE GENOMIC DNA]</scope>
    <source>
        <strain evidence="2">CBS 516.65</strain>
    </source>
</reference>
<keyword evidence="2" id="KW-1185">Reference proteome</keyword>
<proteinExistence type="predicted"/>
<dbReference type="AlphaFoldDB" id="A0A1L9V4C0"/>
<dbReference type="RefSeq" id="XP_022395482.1">
    <property type="nucleotide sequence ID" value="XM_022550375.1"/>
</dbReference>
<gene>
    <name evidence="1" type="ORF">ASPGLDRAFT_86283</name>
</gene>
<dbReference type="EMBL" id="KV878927">
    <property type="protein sequence ID" value="OJJ78784.1"/>
    <property type="molecule type" value="Genomic_DNA"/>
</dbReference>